<dbReference type="RefSeq" id="WP_256132340.1">
    <property type="nucleotide sequence ID" value="NZ_JANFXK010000010.1"/>
</dbReference>
<sequence>MLPEGEESLLLVDETETEEEQMTGRTYRLDEKNEIIAGEIDGREAIKQSLLLILQTEREEFEIYSGDYGIELMDLIGQTPPLVYVNLEQVIKEALMQDDRVEDVGDFSFERLEKHAVSVKFTVTTIEGDIDMETEVNING</sequence>
<dbReference type="EMBL" id="JANFXK010000010">
    <property type="protein sequence ID" value="MCQ4637149.1"/>
    <property type="molecule type" value="Genomic_DNA"/>
</dbReference>
<dbReference type="Gene3D" id="3.10.450.40">
    <property type="match status" value="1"/>
</dbReference>
<keyword evidence="2" id="KW-1185">Reference proteome</keyword>
<protein>
    <submittedName>
        <fullName evidence="1">DUF2634 domain-containing protein</fullName>
    </submittedName>
</protein>
<name>A0ABT1RPQ4_9FIRM</name>
<accession>A0ABT1RPQ4</accession>
<gene>
    <name evidence="1" type="ORF">NE619_10465</name>
</gene>
<reference evidence="1 2" key="1">
    <citation type="submission" date="2022-06" db="EMBL/GenBank/DDBJ databases">
        <title>Isolation of gut microbiota from human fecal samples.</title>
        <authorList>
            <person name="Pamer E.G."/>
            <person name="Barat B."/>
            <person name="Waligurski E."/>
            <person name="Medina S."/>
            <person name="Paddock L."/>
            <person name="Mostad J."/>
        </authorList>
    </citation>
    <scope>NUCLEOTIDE SEQUENCE [LARGE SCALE GENOMIC DNA]</scope>
    <source>
        <strain evidence="1 2">SL.3.17</strain>
    </source>
</reference>
<evidence type="ECO:0000313" key="2">
    <source>
        <dbReference type="Proteomes" id="UP001524502"/>
    </source>
</evidence>
<dbReference type="InterPro" id="IPR020288">
    <property type="entry name" value="Sheath_initiator"/>
</dbReference>
<dbReference type="SUPFAM" id="SSF160719">
    <property type="entry name" value="gpW/gp25-like"/>
    <property type="match status" value="1"/>
</dbReference>
<evidence type="ECO:0000313" key="1">
    <source>
        <dbReference type="EMBL" id="MCQ4637149.1"/>
    </source>
</evidence>
<organism evidence="1 2">
    <name type="scientific">Anaerovorax odorimutans</name>
    <dbReference type="NCBI Taxonomy" id="109327"/>
    <lineage>
        <taxon>Bacteria</taxon>
        <taxon>Bacillati</taxon>
        <taxon>Bacillota</taxon>
        <taxon>Clostridia</taxon>
        <taxon>Peptostreptococcales</taxon>
        <taxon>Anaerovoracaceae</taxon>
        <taxon>Anaerovorax</taxon>
    </lineage>
</organism>
<comment type="caution">
    <text evidence="1">The sequence shown here is derived from an EMBL/GenBank/DDBJ whole genome shotgun (WGS) entry which is preliminary data.</text>
</comment>
<dbReference type="Proteomes" id="UP001524502">
    <property type="component" value="Unassembled WGS sequence"/>
</dbReference>
<dbReference type="Pfam" id="PF10934">
    <property type="entry name" value="Sheath_initiator"/>
    <property type="match status" value="1"/>
</dbReference>
<proteinExistence type="predicted"/>